<feature type="region of interest" description="Disordered" evidence="1">
    <location>
        <begin position="129"/>
        <end position="179"/>
    </location>
</feature>
<evidence type="ECO:0000313" key="3">
    <source>
        <dbReference type="WBParaSite" id="MhA1_Contig388.frz3.gene23"/>
    </source>
</evidence>
<reference evidence="3" key="1">
    <citation type="submission" date="2016-11" db="UniProtKB">
        <authorList>
            <consortium name="WormBaseParasite"/>
        </authorList>
    </citation>
    <scope>IDENTIFICATION</scope>
</reference>
<dbReference type="WBParaSite" id="MhA1_Contig388.frz3.gene23">
    <property type="protein sequence ID" value="MhA1_Contig388.frz3.gene23"/>
    <property type="gene ID" value="MhA1_Contig388.frz3.gene23"/>
</dbReference>
<feature type="region of interest" description="Disordered" evidence="1">
    <location>
        <begin position="37"/>
        <end position="57"/>
    </location>
</feature>
<dbReference type="AlphaFoldDB" id="A0A1I8BPL4"/>
<name>A0A1I8BPL4_MELHA</name>
<accession>A0A1I8BPL4</accession>
<evidence type="ECO:0000256" key="1">
    <source>
        <dbReference type="SAM" id="MobiDB-lite"/>
    </source>
</evidence>
<organism evidence="2 3">
    <name type="scientific">Meloidogyne hapla</name>
    <name type="common">Root-knot nematode worm</name>
    <dbReference type="NCBI Taxonomy" id="6305"/>
    <lineage>
        <taxon>Eukaryota</taxon>
        <taxon>Metazoa</taxon>
        <taxon>Ecdysozoa</taxon>
        <taxon>Nematoda</taxon>
        <taxon>Chromadorea</taxon>
        <taxon>Rhabditida</taxon>
        <taxon>Tylenchina</taxon>
        <taxon>Tylenchomorpha</taxon>
        <taxon>Tylenchoidea</taxon>
        <taxon>Meloidogynidae</taxon>
        <taxon>Meloidogyninae</taxon>
        <taxon>Meloidogyne</taxon>
    </lineage>
</organism>
<sequence>MDSLSLKSRESSIAINNVINPPHPQQQQTCLNIAPSEQYQQSNSGRTSACSPPQSLQHSPIIQTLNYQQNNNDGVFFSKRGGSNSLEMAETSLPLSEGGDVEEEAMLFNSPFGPRLANISLLMRKLEGATEEERSTPPIITNWSVPPPASADSGNPGSNLELRESPSLFSDPYRLDLPG</sequence>
<evidence type="ECO:0000313" key="2">
    <source>
        <dbReference type="Proteomes" id="UP000095281"/>
    </source>
</evidence>
<protein>
    <submittedName>
        <fullName evidence="3">Uncharacterized protein</fullName>
    </submittedName>
</protein>
<keyword evidence="2" id="KW-1185">Reference proteome</keyword>
<dbReference type="Proteomes" id="UP000095281">
    <property type="component" value="Unplaced"/>
</dbReference>
<proteinExistence type="predicted"/>